<accession>A0AAN6HZR5</accession>
<dbReference type="AlphaFoldDB" id="A0AAN6HZR5"/>
<dbReference type="EMBL" id="JAHLUN010000014">
    <property type="protein sequence ID" value="KAG7762462.1"/>
    <property type="molecule type" value="Genomic_DNA"/>
</dbReference>
<keyword evidence="4" id="KW-1185">Reference proteome</keyword>
<feature type="region of interest" description="Disordered" evidence="1">
    <location>
        <begin position="1"/>
        <end position="43"/>
    </location>
</feature>
<reference evidence="2 4" key="1">
    <citation type="journal article" date="2021" name="G3 (Bethesda)">
        <title>Genomic diversity, chromosomal rearrangements, and interspecies hybridization in the ogataea polymorpha species complex.</title>
        <authorList>
            <person name="Hanson S.J."/>
            <person name="Cinneide E.O."/>
            <person name="Salzberg L.I."/>
            <person name="Wolfe K.H."/>
            <person name="McGowan J."/>
            <person name="Fitzpatrick D.A."/>
            <person name="Matlin K."/>
        </authorList>
    </citation>
    <scope>NUCLEOTIDE SEQUENCE</scope>
    <source>
        <strain evidence="3">81-436-3</strain>
        <strain evidence="2">83-405-1</strain>
    </source>
</reference>
<protein>
    <submittedName>
        <fullName evidence="2">Uncharacterized protein</fullName>
    </submittedName>
</protein>
<evidence type="ECO:0000256" key="1">
    <source>
        <dbReference type="SAM" id="MobiDB-lite"/>
    </source>
</evidence>
<feature type="region of interest" description="Disordered" evidence="1">
    <location>
        <begin position="73"/>
        <end position="98"/>
    </location>
</feature>
<dbReference type="Proteomes" id="UP000697297">
    <property type="component" value="Unassembled WGS sequence"/>
</dbReference>
<evidence type="ECO:0000313" key="4">
    <source>
        <dbReference type="Proteomes" id="UP000697297"/>
    </source>
</evidence>
<name>A0AAN6HZR5_9ASCO</name>
<feature type="compositionally biased region" description="Basic and acidic residues" evidence="1">
    <location>
        <begin position="73"/>
        <end position="83"/>
    </location>
</feature>
<sequence>MAKKYHRDNERGQSAQKQHNTECERVGFLGQHVDSRDTDELRSGVERCKPPKAVKVGVEEGLDPIEVLREHDFVIPERGDDSKQRRREHKKQARQGDGMARVAFFSGQRSYSYTGGQNDSTCDLVDRVASAKKLRPNDHSQRRRCRPRHYVHGHRDAVLERQVVCDGTQEKERGGQKILEGRTFVVISGQKRSHGERDEEVLKCSYEVRRHGFELRNQLHGDHIGAAPRKGEQRWKKHNFENKLATFYVGRDIAVARRIQAAQSPESYS</sequence>
<feature type="compositionally biased region" description="Basic and acidic residues" evidence="1">
    <location>
        <begin position="33"/>
        <end position="43"/>
    </location>
</feature>
<dbReference type="Proteomes" id="UP000738402">
    <property type="component" value="Unassembled WGS sequence"/>
</dbReference>
<proteinExistence type="predicted"/>
<dbReference type="EMBL" id="JAHLUH010000013">
    <property type="protein sequence ID" value="KAG7725288.1"/>
    <property type="molecule type" value="Genomic_DNA"/>
</dbReference>
<comment type="caution">
    <text evidence="2">The sequence shown here is derived from an EMBL/GenBank/DDBJ whole genome shotgun (WGS) entry which is preliminary data.</text>
</comment>
<feature type="compositionally biased region" description="Basic residues" evidence="1">
    <location>
        <begin position="84"/>
        <end position="93"/>
    </location>
</feature>
<evidence type="ECO:0000313" key="5">
    <source>
        <dbReference type="Proteomes" id="UP000738402"/>
    </source>
</evidence>
<evidence type="ECO:0000313" key="2">
    <source>
        <dbReference type="EMBL" id="KAG7725288.1"/>
    </source>
</evidence>
<organism evidence="2 5">
    <name type="scientific">Ogataea haglerorum</name>
    <dbReference type="NCBI Taxonomy" id="1937702"/>
    <lineage>
        <taxon>Eukaryota</taxon>
        <taxon>Fungi</taxon>
        <taxon>Dikarya</taxon>
        <taxon>Ascomycota</taxon>
        <taxon>Saccharomycotina</taxon>
        <taxon>Pichiomycetes</taxon>
        <taxon>Pichiales</taxon>
        <taxon>Pichiaceae</taxon>
        <taxon>Ogataea</taxon>
    </lineage>
</organism>
<gene>
    <name evidence="2" type="ORF">KL933_004302</name>
    <name evidence="3" type="ORF">KL946_004578</name>
</gene>
<evidence type="ECO:0000313" key="3">
    <source>
        <dbReference type="EMBL" id="KAG7762462.1"/>
    </source>
</evidence>